<evidence type="ECO:0000256" key="4">
    <source>
        <dbReference type="ARBA" id="ARBA00022989"/>
    </source>
</evidence>
<dbReference type="Proteomes" id="UP000254866">
    <property type="component" value="Unassembled WGS sequence"/>
</dbReference>
<evidence type="ECO:0000256" key="5">
    <source>
        <dbReference type="ARBA" id="ARBA00023136"/>
    </source>
</evidence>
<dbReference type="Pfam" id="PF03124">
    <property type="entry name" value="EXS"/>
    <property type="match status" value="1"/>
</dbReference>
<keyword evidence="4" id="KW-1133">Transmembrane helix</keyword>
<feature type="domain" description="SPX" evidence="8">
    <location>
        <begin position="1"/>
        <end position="466"/>
    </location>
</feature>
<dbReference type="OrthoDB" id="9970435at2759"/>
<dbReference type="PANTHER" id="PTHR10783">
    <property type="entry name" value="XENOTROPIC AND POLYTROPIC RETROVIRUS RECEPTOR 1-RELATED"/>
    <property type="match status" value="1"/>
</dbReference>
<dbReference type="GO" id="GO:0005886">
    <property type="term" value="C:plasma membrane"/>
    <property type="evidence" value="ECO:0007669"/>
    <property type="project" value="TreeGrafter"/>
</dbReference>
<sequence length="909" mass="103228">MKFAKQLEQDLVPEWRAKYLDYKTGKKYIKAIVRAANRITTTPHVQPNPSNANQPGTTSPSTFRTLASLNGGPAVPLRDSPAPLGADSRRESQETSGSPSVPPKTSTPPIEISPTVRPATPSAPPAGYGSFVPTPPSRKPIPFELPEPAIGHDPFQQGLDQSGTKHPPHTLPRRSASTSVIPNAYEVGPVAHPPRSALAFIRERIPPHNVQASVRRILPSVGTPSTPSASRRADVDMTAIHQVKSRQKDFFTWLDKELNKVETFYKSKEDEAGMRLTVLRDQLHEMRNRRIDEVAAAQSTKAVKPTRREDETSRSELSSSRSNGHHQSDDEPSRPVSRDHLDAWLNPLEKAIENAKVKAFRPRPGSNSRALQNMMDSPELSAKPQAERDRIINQMDQSRDYVRRPHYPDEVPYRTAKRKLKLALREFYRSMELLKSYVLLNRTAFRKINKKYDKAVGAYPPLRYMSEKVNEAWFVRSDVLDRHLWAVEDLYARYFERGNHKVATGKLRNSFEKAADQSASSFQNGILIGIGAVFGIQGWRLIWAGLYPVEFRDFFLGDMYCSLTYCMSNIELFFCLYAHGWNDPGQCNSTHSRLLGFFSTLPGIWRALQCLRRYRDTRNIFPHLVNCGKYAMTILFYVTLSMYRIDKTRSSLALFTTFGVVNAIYSSIWDILMDWSLLQPNASKRFLRDVRGYKSAWWYYAAMTIDPILRFNWIFYSIYTHDLQHSTIVSFLVSFSEITRRGIWIIFRVENEHCSNVARFKASRDVPLPYSIPAESEEDFQRLESISETGTRESPPAISRHRSYTATALEAQESPSGTSLRRRPTPVRAFTKMVADAHTQDFEKKRKPDTKDHDKLADRGRDNAADDDDPAAGSSDEDDDTDDAQDVYHAEDLVREGRRASTAGEGSTR</sequence>
<organism evidence="9 10">
    <name type="scientific">Venustampulla echinocandica</name>
    <dbReference type="NCBI Taxonomy" id="2656787"/>
    <lineage>
        <taxon>Eukaryota</taxon>
        <taxon>Fungi</taxon>
        <taxon>Dikarya</taxon>
        <taxon>Ascomycota</taxon>
        <taxon>Pezizomycotina</taxon>
        <taxon>Leotiomycetes</taxon>
        <taxon>Helotiales</taxon>
        <taxon>Pleuroascaceae</taxon>
        <taxon>Venustampulla</taxon>
    </lineage>
</organism>
<evidence type="ECO:0000256" key="6">
    <source>
        <dbReference type="SAM" id="MobiDB-lite"/>
    </source>
</evidence>
<dbReference type="InterPro" id="IPR004331">
    <property type="entry name" value="SPX_dom"/>
</dbReference>
<evidence type="ECO:0000259" key="7">
    <source>
        <dbReference type="PROSITE" id="PS51380"/>
    </source>
</evidence>
<feature type="region of interest" description="Disordered" evidence="6">
    <location>
        <begin position="40"/>
        <end position="176"/>
    </location>
</feature>
<dbReference type="GeneID" id="43595862"/>
<feature type="compositionally biased region" description="Basic and acidic residues" evidence="6">
    <location>
        <begin position="886"/>
        <end position="899"/>
    </location>
</feature>
<dbReference type="PROSITE" id="PS51380">
    <property type="entry name" value="EXS"/>
    <property type="match status" value="1"/>
</dbReference>
<dbReference type="RefSeq" id="XP_031871329.1">
    <property type="nucleotide sequence ID" value="XM_032011636.1"/>
</dbReference>
<dbReference type="EMBL" id="NPIC01000002">
    <property type="protein sequence ID" value="RDL38673.1"/>
    <property type="molecule type" value="Genomic_DNA"/>
</dbReference>
<proteinExistence type="inferred from homology"/>
<feature type="compositionally biased region" description="Acidic residues" evidence="6">
    <location>
        <begin position="865"/>
        <end position="885"/>
    </location>
</feature>
<feature type="region of interest" description="Disordered" evidence="6">
    <location>
        <begin position="293"/>
        <end position="338"/>
    </location>
</feature>
<keyword evidence="5" id="KW-0472">Membrane</keyword>
<evidence type="ECO:0000256" key="3">
    <source>
        <dbReference type="ARBA" id="ARBA00022692"/>
    </source>
</evidence>
<feature type="compositionally biased region" description="Pro residues" evidence="6">
    <location>
        <begin position="133"/>
        <end position="145"/>
    </location>
</feature>
<feature type="region of interest" description="Disordered" evidence="6">
    <location>
        <begin position="836"/>
        <end position="909"/>
    </location>
</feature>
<dbReference type="InterPro" id="IPR004342">
    <property type="entry name" value="EXS_C"/>
</dbReference>
<evidence type="ECO:0008006" key="11">
    <source>
        <dbReference type="Google" id="ProtNLM"/>
    </source>
</evidence>
<protein>
    <recommendedName>
        <fullName evidence="11">EXS domain-containing protein</fullName>
    </recommendedName>
</protein>
<evidence type="ECO:0000259" key="8">
    <source>
        <dbReference type="PROSITE" id="PS51382"/>
    </source>
</evidence>
<keyword evidence="10" id="KW-1185">Reference proteome</keyword>
<dbReference type="PROSITE" id="PS51382">
    <property type="entry name" value="SPX"/>
    <property type="match status" value="1"/>
</dbReference>
<feature type="region of interest" description="Disordered" evidence="6">
    <location>
        <begin position="779"/>
        <end position="799"/>
    </location>
</feature>
<dbReference type="GO" id="GO:0006817">
    <property type="term" value="P:phosphate ion transport"/>
    <property type="evidence" value="ECO:0007669"/>
    <property type="project" value="TreeGrafter"/>
</dbReference>
<dbReference type="STRING" id="2656787.A0A370TT38"/>
<evidence type="ECO:0000256" key="2">
    <source>
        <dbReference type="ARBA" id="ARBA00009665"/>
    </source>
</evidence>
<comment type="subcellular location">
    <subcellularLocation>
        <location evidence="1">Membrane</location>
        <topology evidence="1">Multi-pass membrane protein</topology>
    </subcellularLocation>
</comment>
<dbReference type="GO" id="GO:0000822">
    <property type="term" value="F:inositol hexakisphosphate binding"/>
    <property type="evidence" value="ECO:0007669"/>
    <property type="project" value="TreeGrafter"/>
</dbReference>
<dbReference type="Pfam" id="PF03105">
    <property type="entry name" value="SPX"/>
    <property type="match status" value="1"/>
</dbReference>
<dbReference type="CDD" id="cd14475">
    <property type="entry name" value="SPX_SYG1_like"/>
    <property type="match status" value="1"/>
</dbReference>
<comment type="caution">
    <text evidence="9">The sequence shown here is derived from an EMBL/GenBank/DDBJ whole genome shotgun (WGS) entry which is preliminary data.</text>
</comment>
<accession>A0A370TT38</accession>
<name>A0A370TT38_9HELO</name>
<dbReference type="GO" id="GO:0016036">
    <property type="term" value="P:cellular response to phosphate starvation"/>
    <property type="evidence" value="ECO:0007669"/>
    <property type="project" value="TreeGrafter"/>
</dbReference>
<feature type="compositionally biased region" description="Basic and acidic residues" evidence="6">
    <location>
        <begin position="838"/>
        <end position="864"/>
    </location>
</feature>
<dbReference type="GO" id="GO:0005794">
    <property type="term" value="C:Golgi apparatus"/>
    <property type="evidence" value="ECO:0007669"/>
    <property type="project" value="TreeGrafter"/>
</dbReference>
<dbReference type="PANTHER" id="PTHR10783:SF103">
    <property type="entry name" value="SOLUTE CARRIER FAMILY 53 MEMBER 1"/>
    <property type="match status" value="1"/>
</dbReference>
<evidence type="ECO:0000256" key="1">
    <source>
        <dbReference type="ARBA" id="ARBA00004141"/>
    </source>
</evidence>
<evidence type="ECO:0000313" key="10">
    <source>
        <dbReference type="Proteomes" id="UP000254866"/>
    </source>
</evidence>
<comment type="similarity">
    <text evidence="2">Belongs to the SYG1 (TC 2.A.94) family.</text>
</comment>
<dbReference type="AlphaFoldDB" id="A0A370TT38"/>
<feature type="domain" description="EXS" evidence="7">
    <location>
        <begin position="586"/>
        <end position="780"/>
    </location>
</feature>
<gene>
    <name evidence="9" type="ORF">BP5553_03013</name>
</gene>
<feature type="compositionally biased region" description="Basic and acidic residues" evidence="6">
    <location>
        <begin position="326"/>
        <end position="338"/>
    </location>
</feature>
<evidence type="ECO:0000313" key="9">
    <source>
        <dbReference type="EMBL" id="RDL38673.1"/>
    </source>
</evidence>
<feature type="compositionally biased region" description="Polar residues" evidence="6">
    <location>
        <begin position="40"/>
        <end position="68"/>
    </location>
</feature>
<reference evidence="9 10" key="1">
    <citation type="journal article" date="2018" name="IMA Fungus">
        <title>IMA Genome-F 9: Draft genome sequence of Annulohypoxylon stygium, Aspergillus mulundensis, Berkeleyomyces basicola (syn. Thielaviopsis basicola), Ceratocystis smalleyi, two Cercospora beticola strains, Coleophoma cylindrospora, Fusarium fracticaudum, Phialophora cf. hyalina, and Morchella septimelata.</title>
        <authorList>
            <person name="Wingfield B.D."/>
            <person name="Bills G.F."/>
            <person name="Dong Y."/>
            <person name="Huang W."/>
            <person name="Nel W.J."/>
            <person name="Swalarsk-Parry B.S."/>
            <person name="Vaghefi N."/>
            <person name="Wilken P.M."/>
            <person name="An Z."/>
            <person name="de Beer Z.W."/>
            <person name="De Vos L."/>
            <person name="Chen L."/>
            <person name="Duong T.A."/>
            <person name="Gao Y."/>
            <person name="Hammerbacher A."/>
            <person name="Kikkert J.R."/>
            <person name="Li Y."/>
            <person name="Li H."/>
            <person name="Li K."/>
            <person name="Li Q."/>
            <person name="Liu X."/>
            <person name="Ma X."/>
            <person name="Naidoo K."/>
            <person name="Pethybridge S.J."/>
            <person name="Sun J."/>
            <person name="Steenkamp E.T."/>
            <person name="van der Nest M.A."/>
            <person name="van Wyk S."/>
            <person name="Wingfield M.J."/>
            <person name="Xiong C."/>
            <person name="Yue Q."/>
            <person name="Zhang X."/>
        </authorList>
    </citation>
    <scope>NUCLEOTIDE SEQUENCE [LARGE SCALE GENOMIC DNA]</scope>
    <source>
        <strain evidence="9 10">BP 5553</strain>
    </source>
</reference>
<keyword evidence="3" id="KW-0812">Transmembrane</keyword>